<evidence type="ECO:0000313" key="1">
    <source>
        <dbReference type="EMBL" id="VAW72669.1"/>
    </source>
</evidence>
<dbReference type="EMBL" id="UOFJ01000679">
    <property type="protein sequence ID" value="VAW72669.1"/>
    <property type="molecule type" value="Genomic_DNA"/>
</dbReference>
<sequence length="157" mass="18145">MNEEQLYPHWLYKKLIENDLPWDEKSNLTLESFTDKYTLHDSFWIGVFHHVAFDQSVTLAFQWDFFWLPDKIKEKTSQADDWPYLFFKINNVLEVSTANFEDLGCIINRAIGGSEILTLEGEFHLAIDDVYGGQVNIVFTGSHSILALNPDGSILKI</sequence>
<dbReference type="AlphaFoldDB" id="A0A3B0YEV0"/>
<protein>
    <submittedName>
        <fullName evidence="1">Uncharacterized protein</fullName>
    </submittedName>
</protein>
<name>A0A3B0YEV0_9ZZZZ</name>
<gene>
    <name evidence="1" type="ORF">MNBD_GAMMA10-2535</name>
</gene>
<reference evidence="1" key="1">
    <citation type="submission" date="2018-06" db="EMBL/GenBank/DDBJ databases">
        <authorList>
            <person name="Zhirakovskaya E."/>
        </authorList>
    </citation>
    <scope>NUCLEOTIDE SEQUENCE</scope>
</reference>
<proteinExistence type="predicted"/>
<organism evidence="1">
    <name type="scientific">hydrothermal vent metagenome</name>
    <dbReference type="NCBI Taxonomy" id="652676"/>
    <lineage>
        <taxon>unclassified sequences</taxon>
        <taxon>metagenomes</taxon>
        <taxon>ecological metagenomes</taxon>
    </lineage>
</organism>
<accession>A0A3B0YEV0</accession>